<evidence type="ECO:0000259" key="6">
    <source>
        <dbReference type="Pfam" id="PF13476"/>
    </source>
</evidence>
<keyword evidence="4" id="KW-0175">Coiled coil</keyword>
<dbReference type="AlphaFoldDB" id="A0A918MQ44"/>
<feature type="coiled-coil region" evidence="4">
    <location>
        <begin position="384"/>
        <end position="476"/>
    </location>
</feature>
<dbReference type="RefSeq" id="WP_190015000.1">
    <property type="nucleotide sequence ID" value="NZ_BMUE01000003.1"/>
</dbReference>
<evidence type="ECO:0000256" key="3">
    <source>
        <dbReference type="ARBA" id="ARBA00013368"/>
    </source>
</evidence>
<comment type="caution">
    <text evidence="7">The sequence shown here is derived from an EMBL/GenBank/DDBJ whole genome shotgun (WGS) entry which is preliminary data.</text>
</comment>
<dbReference type="PANTHER" id="PTHR32114:SF2">
    <property type="entry name" value="ABC TRANSPORTER ABCH.3"/>
    <property type="match status" value="1"/>
</dbReference>
<dbReference type="InterPro" id="IPR027417">
    <property type="entry name" value="P-loop_NTPase"/>
</dbReference>
<organism evidence="7 8">
    <name type="scientific">Streptomyces lucensis JCM 4490</name>
    <dbReference type="NCBI Taxonomy" id="1306176"/>
    <lineage>
        <taxon>Bacteria</taxon>
        <taxon>Bacillati</taxon>
        <taxon>Actinomycetota</taxon>
        <taxon>Actinomycetes</taxon>
        <taxon>Kitasatosporales</taxon>
        <taxon>Streptomycetaceae</taxon>
        <taxon>Streptomyces</taxon>
    </lineage>
</organism>
<evidence type="ECO:0000256" key="2">
    <source>
        <dbReference type="ARBA" id="ARBA00011322"/>
    </source>
</evidence>
<feature type="coiled-coil region" evidence="4">
    <location>
        <begin position="580"/>
        <end position="687"/>
    </location>
</feature>
<comment type="similarity">
    <text evidence="1">Belongs to the SMC family. SbcC subfamily.</text>
</comment>
<feature type="compositionally biased region" description="Low complexity" evidence="5">
    <location>
        <begin position="352"/>
        <end position="361"/>
    </location>
</feature>
<dbReference type="GO" id="GO:0016887">
    <property type="term" value="F:ATP hydrolysis activity"/>
    <property type="evidence" value="ECO:0007669"/>
    <property type="project" value="InterPro"/>
</dbReference>
<dbReference type="Gene3D" id="3.40.50.300">
    <property type="entry name" value="P-loop containing nucleotide triphosphate hydrolases"/>
    <property type="match status" value="2"/>
</dbReference>
<dbReference type="PANTHER" id="PTHR32114">
    <property type="entry name" value="ABC TRANSPORTER ABCH.3"/>
    <property type="match status" value="1"/>
</dbReference>
<dbReference type="SUPFAM" id="SSF52540">
    <property type="entry name" value="P-loop containing nucleoside triphosphate hydrolases"/>
    <property type="match status" value="1"/>
</dbReference>
<dbReference type="EMBL" id="BMUE01000003">
    <property type="protein sequence ID" value="GGW44679.1"/>
    <property type="molecule type" value="Genomic_DNA"/>
</dbReference>
<dbReference type="InterPro" id="IPR038729">
    <property type="entry name" value="Rad50/SbcC_AAA"/>
</dbReference>
<protein>
    <recommendedName>
        <fullName evidence="3">Nuclease SbcCD subunit C</fullName>
    </recommendedName>
</protein>
<dbReference type="Pfam" id="PF13558">
    <property type="entry name" value="SbcC_Walker_B"/>
    <property type="match status" value="1"/>
</dbReference>
<evidence type="ECO:0000256" key="4">
    <source>
        <dbReference type="SAM" id="Coils"/>
    </source>
</evidence>
<dbReference type="Pfam" id="PF13476">
    <property type="entry name" value="AAA_23"/>
    <property type="match status" value="1"/>
</dbReference>
<evidence type="ECO:0000313" key="8">
    <source>
        <dbReference type="Proteomes" id="UP000620224"/>
    </source>
</evidence>
<evidence type="ECO:0000313" key="7">
    <source>
        <dbReference type="EMBL" id="GGW44679.1"/>
    </source>
</evidence>
<dbReference type="Proteomes" id="UP000620224">
    <property type="component" value="Unassembled WGS sequence"/>
</dbReference>
<reference evidence="7" key="2">
    <citation type="submission" date="2020-09" db="EMBL/GenBank/DDBJ databases">
        <authorList>
            <person name="Sun Q."/>
            <person name="Ohkuma M."/>
        </authorList>
    </citation>
    <scope>NUCLEOTIDE SEQUENCE</scope>
    <source>
        <strain evidence="7">JCM 4490</strain>
    </source>
</reference>
<reference evidence="7" key="1">
    <citation type="journal article" date="2014" name="Int. J. Syst. Evol. Microbiol.">
        <title>Complete genome sequence of Corynebacterium casei LMG S-19264T (=DSM 44701T), isolated from a smear-ripened cheese.</title>
        <authorList>
            <consortium name="US DOE Joint Genome Institute (JGI-PGF)"/>
            <person name="Walter F."/>
            <person name="Albersmeier A."/>
            <person name="Kalinowski J."/>
            <person name="Ruckert C."/>
        </authorList>
    </citation>
    <scope>NUCLEOTIDE SEQUENCE</scope>
    <source>
        <strain evidence="7">JCM 4490</strain>
    </source>
</reference>
<comment type="subunit">
    <text evidence="2">Heterodimer of SbcC and SbcD.</text>
</comment>
<evidence type="ECO:0000256" key="1">
    <source>
        <dbReference type="ARBA" id="ARBA00006930"/>
    </source>
</evidence>
<gene>
    <name evidence="7" type="primary">sbcC</name>
    <name evidence="7" type="ORF">GCM10010503_22020</name>
</gene>
<feature type="region of interest" description="Disordered" evidence="5">
    <location>
        <begin position="339"/>
        <end position="361"/>
    </location>
</feature>
<keyword evidence="8" id="KW-1185">Reference proteome</keyword>
<dbReference type="GO" id="GO:0006302">
    <property type="term" value="P:double-strand break repair"/>
    <property type="evidence" value="ECO:0007669"/>
    <property type="project" value="InterPro"/>
</dbReference>
<feature type="domain" description="Rad50/SbcC-type AAA" evidence="6">
    <location>
        <begin position="5"/>
        <end position="194"/>
    </location>
</feature>
<evidence type="ECO:0000256" key="5">
    <source>
        <dbReference type="SAM" id="MobiDB-lite"/>
    </source>
</evidence>
<accession>A0A918MQ44</accession>
<sequence length="996" mass="108043">MRLHRLDITAFGPFGGSQSVDFDALSAGGLFLLHGPTGAGKTSVLDAVCYALYGSVPGARQSGQGMNLRSDHAEPGTRTEVRLDLTVAGRRLEITRRPPWERPKLRGRGTTVDKAQTWLREHDATAGAWKDRSRSHQEIGEEITQLLGMSREQFCQVVLLPQGDFARFLRADAEARGRLLGRLFDTQRFADVEKRLAERRRATEARVREGDAALLADAHRMQQEAGDAMELPELAPGEPGLADAVLGAAAVARSMARERLAVARSGLDAAESAHAAARGALEDMRELARLQSRFAEARRRAELLRERAGDHREAQERMARARKAEAVAPALELREAAEEEHRRAARAEAHARAALPGSQADADASGLAAAARRAAEELGGLDAARRAERRLVGLVEERAGLDRQERADEDVLREADAWLDGWDTRRTALQARVESAREAATRAEQLAVQREPVRRRLDAARTRDRLSGELEQATQQALASGQRALDARAHWLDLKEQRLDGIAAELAAHLTDGAPCAVCGATEHPAPARKVAGHVDREAEERALAACRRADEGHAEDERRLGTVREALAAATAEAGDAPTARLTAEADDLEREYARARRDASALHAAHEELRRAEREREQRLADRQEAAVRTASRLTRREALEQEQAALEAELTQARGAAGSVAARAAQLERQAALLTEAADAVRTARDAARLLKDADARLSDAAYRAGFDTPRAAAAALLDDSAHRELQHRLDAWQSEEAAVRAVLAEAATAAAAQQPPADAAAAELAATGAEHRLREAASARDAAARCCAELDRLSARATEAVRRLAPLRDEYDRVARLAALTAGTSADNERRMRLESYVLAARLEQVAAAATVRLRRMSSGRYTLVHSDDRTGRGRSGLGLHVVDAWTGRERDTATLSGGETFFASLALALGLADVVTDEAGGVRLDTLFIDEGFGSLDDQTLDEVLDVLDSLRERDRSVGIVSHVPDLRRRIHAQLEVVKGRSGSALRQRGA</sequence>
<feature type="compositionally biased region" description="Basic and acidic residues" evidence="5">
    <location>
        <begin position="339"/>
        <end position="351"/>
    </location>
</feature>
<name>A0A918MQ44_9ACTN</name>
<proteinExistence type="inferred from homology"/>